<name>A0A4C1VSW4_EUMVA</name>
<dbReference type="EMBL" id="BGZK01000406">
    <property type="protein sequence ID" value="GBP41793.1"/>
    <property type="molecule type" value="Genomic_DNA"/>
</dbReference>
<sequence length="105" mass="11365">MLACSKKSPPLEKAALPRAPVRAVSTTISYTRAAAGPRSVPPVAKQNQTSTEDDLKQLMIIISTIDTNEFTTLAKKFRAAANPTEKLTSLIEHASLVEAIKNNKF</sequence>
<accession>A0A4C1VSW4</accession>
<dbReference type="AlphaFoldDB" id="A0A4C1VSW4"/>
<comment type="caution">
    <text evidence="1">The sequence shown here is derived from an EMBL/GenBank/DDBJ whole genome shotgun (WGS) entry which is preliminary data.</text>
</comment>
<protein>
    <submittedName>
        <fullName evidence="1">Uncharacterized protein</fullName>
    </submittedName>
</protein>
<evidence type="ECO:0000313" key="2">
    <source>
        <dbReference type="Proteomes" id="UP000299102"/>
    </source>
</evidence>
<keyword evidence="2" id="KW-1185">Reference proteome</keyword>
<evidence type="ECO:0000313" key="1">
    <source>
        <dbReference type="EMBL" id="GBP41793.1"/>
    </source>
</evidence>
<dbReference type="Proteomes" id="UP000299102">
    <property type="component" value="Unassembled WGS sequence"/>
</dbReference>
<organism evidence="1 2">
    <name type="scientific">Eumeta variegata</name>
    <name type="common">Bagworm moth</name>
    <name type="synonym">Eumeta japonica</name>
    <dbReference type="NCBI Taxonomy" id="151549"/>
    <lineage>
        <taxon>Eukaryota</taxon>
        <taxon>Metazoa</taxon>
        <taxon>Ecdysozoa</taxon>
        <taxon>Arthropoda</taxon>
        <taxon>Hexapoda</taxon>
        <taxon>Insecta</taxon>
        <taxon>Pterygota</taxon>
        <taxon>Neoptera</taxon>
        <taxon>Endopterygota</taxon>
        <taxon>Lepidoptera</taxon>
        <taxon>Glossata</taxon>
        <taxon>Ditrysia</taxon>
        <taxon>Tineoidea</taxon>
        <taxon>Psychidae</taxon>
        <taxon>Oiketicinae</taxon>
        <taxon>Eumeta</taxon>
    </lineage>
</organism>
<proteinExistence type="predicted"/>
<gene>
    <name evidence="1" type="ORF">EVAR_26915_1</name>
</gene>
<dbReference type="OrthoDB" id="7512074at2759"/>
<reference evidence="1 2" key="1">
    <citation type="journal article" date="2019" name="Commun. Biol.">
        <title>The bagworm genome reveals a unique fibroin gene that provides high tensile strength.</title>
        <authorList>
            <person name="Kono N."/>
            <person name="Nakamura H."/>
            <person name="Ohtoshi R."/>
            <person name="Tomita M."/>
            <person name="Numata K."/>
            <person name="Arakawa K."/>
        </authorList>
    </citation>
    <scope>NUCLEOTIDE SEQUENCE [LARGE SCALE GENOMIC DNA]</scope>
</reference>